<dbReference type="InterPro" id="IPR042184">
    <property type="entry name" value="YqeY/Aim41_N"/>
</dbReference>
<organism evidence="1 2">
    <name type="scientific">Neotamlana sedimentorum</name>
    <dbReference type="NCBI Taxonomy" id="1435349"/>
    <lineage>
        <taxon>Bacteria</taxon>
        <taxon>Pseudomonadati</taxon>
        <taxon>Bacteroidota</taxon>
        <taxon>Flavobacteriia</taxon>
        <taxon>Flavobacteriales</taxon>
        <taxon>Flavobacteriaceae</taxon>
        <taxon>Neotamlana</taxon>
    </lineage>
</organism>
<dbReference type="PANTHER" id="PTHR28055:SF1">
    <property type="entry name" value="ALTERED INHERITANCE OF MITOCHONDRIA PROTEIN 41, MITOCHONDRIAL"/>
    <property type="match status" value="1"/>
</dbReference>
<sequence>MSLQQQVMAALKNAMKSKDQTALTALRAVKSAILLAQTESGAKEELTEEQELKILQKQVKQRRDSAAVFTEQGREDLAEPELAEAKVIEQFLPEALSEEEIEKVVVATIEQVGALGMKDMGKVMGIVSKELAGQADGKTISSIVKAKLA</sequence>
<proteinExistence type="predicted"/>
<dbReference type="Pfam" id="PF09424">
    <property type="entry name" value="YqeY"/>
    <property type="match status" value="1"/>
</dbReference>
<accession>A0A0D7VZT8</accession>
<protein>
    <submittedName>
        <fullName evidence="1">Glutamyl-tRNA amidotransferase</fullName>
    </submittedName>
</protein>
<dbReference type="PATRIC" id="fig|1435349.4.peg.1583"/>
<dbReference type="InterPro" id="IPR023168">
    <property type="entry name" value="GatB_Yqey_C_2"/>
</dbReference>
<dbReference type="SUPFAM" id="SSF89095">
    <property type="entry name" value="GatB/YqeY motif"/>
    <property type="match status" value="1"/>
</dbReference>
<dbReference type="InterPro" id="IPR019004">
    <property type="entry name" value="YqeY/Aim41"/>
</dbReference>
<reference evidence="1 2" key="1">
    <citation type="submission" date="2014-11" db="EMBL/GenBank/DDBJ databases">
        <title>Tamlana sedimentorum sp. nov., isolated from shallow sand sediments of the Sea of Japan.</title>
        <authorList>
            <person name="Romanenko L.A."/>
        </authorList>
    </citation>
    <scope>NUCLEOTIDE SEQUENCE [LARGE SCALE GENOMIC DNA]</scope>
    <source>
        <strain evidence="1 2">JCM 19808</strain>
    </source>
</reference>
<keyword evidence="2" id="KW-1185">Reference proteome</keyword>
<dbReference type="Gene3D" id="1.10.10.410">
    <property type="match status" value="1"/>
</dbReference>
<dbReference type="EMBL" id="JTDW01000019">
    <property type="protein sequence ID" value="KJD32400.1"/>
    <property type="molecule type" value="Genomic_DNA"/>
</dbReference>
<dbReference type="AlphaFoldDB" id="A0A0D7VZT8"/>
<evidence type="ECO:0000313" key="1">
    <source>
        <dbReference type="EMBL" id="KJD32400.1"/>
    </source>
</evidence>
<dbReference type="GO" id="GO:0016740">
    <property type="term" value="F:transferase activity"/>
    <property type="evidence" value="ECO:0007669"/>
    <property type="project" value="UniProtKB-KW"/>
</dbReference>
<dbReference type="Gene3D" id="1.10.1510.10">
    <property type="entry name" value="Uncharacterised protein YqeY/AIM41 PF09424, N-terminal domain"/>
    <property type="match status" value="1"/>
</dbReference>
<keyword evidence="1" id="KW-0808">Transferase</keyword>
<evidence type="ECO:0000313" key="2">
    <source>
        <dbReference type="Proteomes" id="UP000032578"/>
    </source>
</evidence>
<dbReference type="OrthoDB" id="9788127at2"/>
<gene>
    <name evidence="1" type="ORF">PW52_15815</name>
</gene>
<dbReference type="Proteomes" id="UP000032578">
    <property type="component" value="Unassembled WGS sequence"/>
</dbReference>
<dbReference type="STRING" id="1435349.PW52_15815"/>
<dbReference type="RefSeq" id="WP_044633951.1">
    <property type="nucleotide sequence ID" value="NZ_JTDW01000019.1"/>
</dbReference>
<dbReference type="InterPro" id="IPR003789">
    <property type="entry name" value="Asn/Gln_tRNA_amidoTrase-B-like"/>
</dbReference>
<comment type="caution">
    <text evidence="1">The sequence shown here is derived from an EMBL/GenBank/DDBJ whole genome shotgun (WGS) entry which is preliminary data.</text>
</comment>
<dbReference type="PANTHER" id="PTHR28055">
    <property type="entry name" value="ALTERED INHERITANCE OF MITOCHONDRIA PROTEIN 41, MITOCHONDRIAL"/>
    <property type="match status" value="1"/>
</dbReference>
<name>A0A0D7VZT8_9FLAO</name>
<dbReference type="GO" id="GO:0016884">
    <property type="term" value="F:carbon-nitrogen ligase activity, with glutamine as amido-N-donor"/>
    <property type="evidence" value="ECO:0007669"/>
    <property type="project" value="InterPro"/>
</dbReference>